<dbReference type="PANTHER" id="PTHR43248">
    <property type="entry name" value="2-SUCCINYL-6-HYDROXY-2,4-CYCLOHEXADIENE-1-CARBOXYLATE SYNTHASE"/>
    <property type="match status" value="1"/>
</dbReference>
<dbReference type="InterPro" id="IPR051601">
    <property type="entry name" value="Serine_prot/Carboxylest_S33"/>
</dbReference>
<evidence type="ECO:0000313" key="5">
    <source>
        <dbReference type="EMBL" id="GGC29975.1"/>
    </source>
</evidence>
<feature type="domain" description="AB hydrolase-1" evidence="4">
    <location>
        <begin position="30"/>
        <end position="393"/>
    </location>
</feature>
<evidence type="ECO:0000313" key="6">
    <source>
        <dbReference type="Proteomes" id="UP000636010"/>
    </source>
</evidence>
<gene>
    <name evidence="5" type="ORF">GCM10011506_14240</name>
</gene>
<comment type="similarity">
    <text evidence="1">Belongs to the peptidase S33 family.</text>
</comment>
<dbReference type="Proteomes" id="UP000636010">
    <property type="component" value="Unassembled WGS sequence"/>
</dbReference>
<dbReference type="PANTHER" id="PTHR43248:SF29">
    <property type="entry name" value="TRIPEPTIDYL AMINOPEPTIDASE"/>
    <property type="match status" value="1"/>
</dbReference>
<dbReference type="Pfam" id="PF00561">
    <property type="entry name" value="Abhydrolase_1"/>
    <property type="match status" value="1"/>
</dbReference>
<sequence>MNYEASNKDSIDLFVRKFPAAEKREGSIWLIPGGPGESGASMYPLIEQFSKIFPKLDILVPDHRGTGLSGKICPEEESIDSPNGISLVNEEWGSCFTYMYSNQNYVQAFSITNAANDLNLLIQELSGAGKKYVYGVSYGTQLIMRFLQLKTVELDGVILDSFVPLQDDNQYDLSQRSFVTNEVGKAVLAHYDKGASKRKVSLTTQMQNIIHRSKTDTVFAQNLPKQDLSIIFGMMLDVPKVRNNIPKIIKALSVENFEPLNKAIADITQFYNSYGSKYSTSASSIPLVQVISSSENNLRMAIKKSEITAESENLLFTSPLPKLLAENSMPTYQRDSYYGKVPASMPPTLILHGTLDPKTPLAGAIKHFEKLPKNNRVTLVKVKDAPHFIALFAPDSFESAVSKFARGEQMENIMITDDNTSLK</sequence>
<dbReference type="Gene3D" id="3.40.50.1820">
    <property type="entry name" value="alpha/beta hydrolase"/>
    <property type="match status" value="2"/>
</dbReference>
<dbReference type="SUPFAM" id="SSF53474">
    <property type="entry name" value="alpha/beta-Hydrolases"/>
    <property type="match status" value="1"/>
</dbReference>
<dbReference type="InterPro" id="IPR029058">
    <property type="entry name" value="AB_hydrolase_fold"/>
</dbReference>
<name>A0ABQ1LUE6_9BACT</name>
<evidence type="ECO:0000256" key="1">
    <source>
        <dbReference type="ARBA" id="ARBA00010088"/>
    </source>
</evidence>
<dbReference type="EMBL" id="BMEC01000004">
    <property type="protein sequence ID" value="GGC29975.1"/>
    <property type="molecule type" value="Genomic_DNA"/>
</dbReference>
<reference evidence="6" key="1">
    <citation type="journal article" date="2019" name="Int. J. Syst. Evol. Microbiol.">
        <title>The Global Catalogue of Microorganisms (GCM) 10K type strain sequencing project: providing services to taxonomists for standard genome sequencing and annotation.</title>
        <authorList>
            <consortium name="The Broad Institute Genomics Platform"/>
            <consortium name="The Broad Institute Genome Sequencing Center for Infectious Disease"/>
            <person name="Wu L."/>
            <person name="Ma J."/>
        </authorList>
    </citation>
    <scope>NUCLEOTIDE SEQUENCE [LARGE SCALE GENOMIC DNA]</scope>
    <source>
        <strain evidence="6">CGMCC 1.10832</strain>
    </source>
</reference>
<organism evidence="5 6">
    <name type="scientific">Marivirga lumbricoides</name>
    <dbReference type="NCBI Taxonomy" id="1046115"/>
    <lineage>
        <taxon>Bacteria</taxon>
        <taxon>Pseudomonadati</taxon>
        <taxon>Bacteroidota</taxon>
        <taxon>Cytophagia</taxon>
        <taxon>Cytophagales</taxon>
        <taxon>Marivirgaceae</taxon>
        <taxon>Marivirga</taxon>
    </lineage>
</organism>
<accession>A0ABQ1LUE6</accession>
<dbReference type="InterPro" id="IPR000073">
    <property type="entry name" value="AB_hydrolase_1"/>
</dbReference>
<evidence type="ECO:0000256" key="3">
    <source>
        <dbReference type="ARBA" id="ARBA00022801"/>
    </source>
</evidence>
<evidence type="ECO:0000256" key="2">
    <source>
        <dbReference type="ARBA" id="ARBA00022729"/>
    </source>
</evidence>
<proteinExistence type="inferred from homology"/>
<comment type="caution">
    <text evidence="5">The sequence shown here is derived from an EMBL/GenBank/DDBJ whole genome shotgun (WGS) entry which is preliminary data.</text>
</comment>
<keyword evidence="2" id="KW-0732">Signal</keyword>
<keyword evidence="6" id="KW-1185">Reference proteome</keyword>
<keyword evidence="3" id="KW-0378">Hydrolase</keyword>
<evidence type="ECO:0000259" key="4">
    <source>
        <dbReference type="Pfam" id="PF00561"/>
    </source>
</evidence>
<protein>
    <recommendedName>
        <fullName evidence="4">AB hydrolase-1 domain-containing protein</fullName>
    </recommendedName>
</protein>